<dbReference type="InterPro" id="IPR025110">
    <property type="entry name" value="AMP-bd_C"/>
</dbReference>
<dbReference type="PANTHER" id="PTHR43201">
    <property type="entry name" value="ACYL-COA SYNTHETASE"/>
    <property type="match status" value="1"/>
</dbReference>
<dbReference type="PROSITE" id="PS00455">
    <property type="entry name" value="AMP_BINDING"/>
    <property type="match status" value="1"/>
</dbReference>
<dbReference type="InterPro" id="IPR045851">
    <property type="entry name" value="AMP-bd_C_sf"/>
</dbReference>
<dbReference type="GO" id="GO:0031956">
    <property type="term" value="F:medium-chain fatty acid-CoA ligase activity"/>
    <property type="evidence" value="ECO:0007669"/>
    <property type="project" value="TreeGrafter"/>
</dbReference>
<name>A0A841PWM8_9BACL</name>
<evidence type="ECO:0000259" key="5">
    <source>
        <dbReference type="Pfam" id="PF13193"/>
    </source>
</evidence>
<dbReference type="GO" id="GO:0006631">
    <property type="term" value="P:fatty acid metabolic process"/>
    <property type="evidence" value="ECO:0007669"/>
    <property type="project" value="TreeGrafter"/>
</dbReference>
<evidence type="ECO:0000256" key="2">
    <source>
        <dbReference type="ARBA" id="ARBA00022598"/>
    </source>
</evidence>
<dbReference type="FunFam" id="3.30.300.30:FF:000008">
    <property type="entry name" value="2,3-dihydroxybenzoate-AMP ligase"/>
    <property type="match status" value="1"/>
</dbReference>
<dbReference type="AlphaFoldDB" id="A0A841PWM8"/>
<proteinExistence type="inferred from homology"/>
<evidence type="ECO:0000313" key="6">
    <source>
        <dbReference type="EMBL" id="MBB6448743.1"/>
    </source>
</evidence>
<keyword evidence="3" id="KW-0812">Transmembrane</keyword>
<dbReference type="PANTHER" id="PTHR43201:SF5">
    <property type="entry name" value="MEDIUM-CHAIN ACYL-COA LIGASE ACSF2, MITOCHONDRIAL"/>
    <property type="match status" value="1"/>
</dbReference>
<comment type="similarity">
    <text evidence="1">Belongs to the ATP-dependent AMP-binding enzyme family.</text>
</comment>
<evidence type="ECO:0000256" key="1">
    <source>
        <dbReference type="ARBA" id="ARBA00006432"/>
    </source>
</evidence>
<keyword evidence="3" id="KW-0472">Membrane</keyword>
<gene>
    <name evidence="6" type="ORF">HNR44_000692</name>
</gene>
<protein>
    <submittedName>
        <fullName evidence="6">Acyl-CoA synthetase (AMP-forming)/AMP-acid ligase II</fullName>
    </submittedName>
</protein>
<dbReference type="Pfam" id="PF13193">
    <property type="entry name" value="AMP-binding_C"/>
    <property type="match status" value="1"/>
</dbReference>
<keyword evidence="3" id="KW-1133">Transmembrane helix</keyword>
<dbReference type="SUPFAM" id="SSF56801">
    <property type="entry name" value="Acetyl-CoA synthetase-like"/>
    <property type="match status" value="1"/>
</dbReference>
<organism evidence="6 7">
    <name type="scientific">Geomicrobium halophilum</name>
    <dbReference type="NCBI Taxonomy" id="549000"/>
    <lineage>
        <taxon>Bacteria</taxon>
        <taxon>Bacillati</taxon>
        <taxon>Bacillota</taxon>
        <taxon>Bacilli</taxon>
        <taxon>Bacillales</taxon>
        <taxon>Geomicrobium</taxon>
    </lineage>
</organism>
<dbReference type="Pfam" id="PF00501">
    <property type="entry name" value="AMP-binding"/>
    <property type="match status" value="1"/>
</dbReference>
<feature type="domain" description="AMP-dependent synthetase/ligase" evidence="4">
    <location>
        <begin position="25"/>
        <end position="385"/>
    </location>
</feature>
<keyword evidence="2 6" id="KW-0436">Ligase</keyword>
<dbReference type="InterPro" id="IPR000873">
    <property type="entry name" value="AMP-dep_synth/lig_dom"/>
</dbReference>
<keyword evidence="7" id="KW-1185">Reference proteome</keyword>
<reference evidence="6 7" key="1">
    <citation type="submission" date="2020-08" db="EMBL/GenBank/DDBJ databases">
        <title>Genomic Encyclopedia of Type Strains, Phase IV (KMG-IV): sequencing the most valuable type-strain genomes for metagenomic binning, comparative biology and taxonomic classification.</title>
        <authorList>
            <person name="Goeker M."/>
        </authorList>
    </citation>
    <scope>NUCLEOTIDE SEQUENCE [LARGE SCALE GENOMIC DNA]</scope>
    <source>
        <strain evidence="6 7">DSM 21769</strain>
    </source>
</reference>
<feature type="transmembrane region" description="Helical" evidence="3">
    <location>
        <begin position="224"/>
        <end position="247"/>
    </location>
</feature>
<accession>A0A841PWM8</accession>
<dbReference type="EMBL" id="JACHHJ010000001">
    <property type="protein sequence ID" value="MBB6448743.1"/>
    <property type="molecule type" value="Genomic_DNA"/>
</dbReference>
<evidence type="ECO:0000313" key="7">
    <source>
        <dbReference type="Proteomes" id="UP000568839"/>
    </source>
</evidence>
<comment type="caution">
    <text evidence="6">The sequence shown here is derived from an EMBL/GenBank/DDBJ whole genome shotgun (WGS) entry which is preliminary data.</text>
</comment>
<dbReference type="InterPro" id="IPR042099">
    <property type="entry name" value="ANL_N_sf"/>
</dbReference>
<feature type="domain" description="AMP-binding enzyme C-terminal" evidence="5">
    <location>
        <begin position="435"/>
        <end position="510"/>
    </location>
</feature>
<dbReference type="InterPro" id="IPR020845">
    <property type="entry name" value="AMP-binding_CS"/>
</dbReference>
<evidence type="ECO:0000256" key="3">
    <source>
        <dbReference type="SAM" id="Phobius"/>
    </source>
</evidence>
<dbReference type="RefSeq" id="WP_246406963.1">
    <property type="nucleotide sequence ID" value="NZ_JACHHJ010000001.1"/>
</dbReference>
<dbReference type="Gene3D" id="3.40.50.12780">
    <property type="entry name" value="N-terminal domain of ligase-like"/>
    <property type="match status" value="1"/>
</dbReference>
<evidence type="ECO:0000259" key="4">
    <source>
        <dbReference type="Pfam" id="PF00501"/>
    </source>
</evidence>
<sequence length="518" mass="58372">MQKGKMFGRDVFLFDSRPETVTSMFKQTVSRYPEREAIVFDDLRWTYQQLHDNVNVIVSYFHHQCNLQKGDRIALLVGNHPAFIQVFLACAKLGIIAIPLNVKSSKEELLFMVQQADAQLVCAESGFEELLRLWKGEKRQLLTVENSNEFNNLQNVLQSPSRNSHLITPELKEEDPLYIMYTSGTTGQPKGAIGSHGNVIHSAMSYKNVLQVSDPARTLLAVPMYHVTGLIGQFIYMLLIGGTTVLMKRYQTLPFLKLIENEKINFLFNVPTIYIMMMNHPEFRNLSMDSLEVAAYGGAPMAEETIEKLMKELPSINLHNAYGATETSSPATIMPKNSELSKMASVGKAVPVGELKIVGEQGGELEPGEVGELYVKGPMVVKGYWKNEEGNHSSFEDGYWKSGDMAMKDDDGYIYIMDRKKDMINRGGEKIFSAEVENELYSHPEVLEVAIVAVPDEVFGEQVKAFIVPQDATQPKAEDIQSFLKERIADYKIPKYVELIEELPRNPGGKILKRQLTK</sequence>
<dbReference type="Proteomes" id="UP000568839">
    <property type="component" value="Unassembled WGS sequence"/>
</dbReference>
<dbReference type="Gene3D" id="3.30.300.30">
    <property type="match status" value="1"/>
</dbReference>